<evidence type="ECO:0000256" key="1">
    <source>
        <dbReference type="ARBA" id="ARBA00023125"/>
    </source>
</evidence>
<accession>A0ABR6NCU8</accession>
<dbReference type="InterPro" id="IPR036388">
    <property type="entry name" value="WH-like_DNA-bd_sf"/>
</dbReference>
<protein>
    <recommendedName>
        <fullName evidence="2">OmpR/PhoB-type domain-containing protein</fullName>
    </recommendedName>
</protein>
<reference evidence="3 4" key="1">
    <citation type="submission" date="2020-08" db="EMBL/GenBank/DDBJ databases">
        <title>Exploring microbial biodiversity for novel pathways involved in the catabolism of aromatic compounds derived from lignin.</title>
        <authorList>
            <person name="Elkins J."/>
        </authorList>
    </citation>
    <scope>NUCLEOTIDE SEQUENCE [LARGE SCALE GENOMIC DNA]</scope>
    <source>
        <strain evidence="3 4">B1D3A</strain>
    </source>
</reference>
<name>A0ABR6NCU8_9SPHN</name>
<dbReference type="Gene3D" id="1.10.10.10">
    <property type="entry name" value="Winged helix-like DNA-binding domain superfamily/Winged helix DNA-binding domain"/>
    <property type="match status" value="1"/>
</dbReference>
<dbReference type="InterPro" id="IPR016032">
    <property type="entry name" value="Sig_transdc_resp-reg_C-effctor"/>
</dbReference>
<organism evidence="3 4">
    <name type="scientific">Sphingobium lignivorans</name>
    <dbReference type="NCBI Taxonomy" id="2735886"/>
    <lineage>
        <taxon>Bacteria</taxon>
        <taxon>Pseudomonadati</taxon>
        <taxon>Pseudomonadota</taxon>
        <taxon>Alphaproteobacteria</taxon>
        <taxon>Sphingomonadales</taxon>
        <taxon>Sphingomonadaceae</taxon>
        <taxon>Sphingobium</taxon>
    </lineage>
</organism>
<dbReference type="SMART" id="SM00862">
    <property type="entry name" value="Trans_reg_C"/>
    <property type="match status" value="1"/>
</dbReference>
<dbReference type="Pfam" id="PF00486">
    <property type="entry name" value="Trans_reg_C"/>
    <property type="match status" value="1"/>
</dbReference>
<keyword evidence="4" id="KW-1185">Reference proteome</keyword>
<evidence type="ECO:0000259" key="2">
    <source>
        <dbReference type="SMART" id="SM00862"/>
    </source>
</evidence>
<evidence type="ECO:0000313" key="3">
    <source>
        <dbReference type="EMBL" id="MBB5985114.1"/>
    </source>
</evidence>
<dbReference type="Proteomes" id="UP001138540">
    <property type="component" value="Unassembled WGS sequence"/>
</dbReference>
<feature type="domain" description="OmpR/PhoB-type" evidence="2">
    <location>
        <begin position="106"/>
        <end position="177"/>
    </location>
</feature>
<comment type="caution">
    <text evidence="3">The sequence shown here is derived from an EMBL/GenBank/DDBJ whole genome shotgun (WGS) entry which is preliminary data.</text>
</comment>
<dbReference type="SUPFAM" id="SSF46894">
    <property type="entry name" value="C-terminal effector domain of the bipartite response regulators"/>
    <property type="match status" value="1"/>
</dbReference>
<evidence type="ECO:0000313" key="4">
    <source>
        <dbReference type="Proteomes" id="UP001138540"/>
    </source>
</evidence>
<dbReference type="InterPro" id="IPR001867">
    <property type="entry name" value="OmpR/PhoB-type_DNA-bd"/>
</dbReference>
<gene>
    <name evidence="3" type="ORF">HNP60_001088</name>
</gene>
<proteinExistence type="predicted"/>
<sequence length="196" mass="21261">MSEEMTLEEELRYHQLAELLRCAAEAVSTARSLLEQTRYAISPFALDAFAATAPLESFSTFLKRQQEAAGAAPPAGLPPAIPPRPNGAWRDVLWHGHVPERICECLPPVGLACARVLLRLMEEPGRPVPVRELGAAAGTRSSSTSVVKVYICRLRSALARQGISPAVIETVSRSYRLRPDGLVSLSQLLAVRRPAA</sequence>
<dbReference type="RefSeq" id="WP_184151082.1">
    <property type="nucleotide sequence ID" value="NZ_JACHKA010000001.1"/>
</dbReference>
<dbReference type="EMBL" id="JACHKA010000001">
    <property type="protein sequence ID" value="MBB5985114.1"/>
    <property type="molecule type" value="Genomic_DNA"/>
</dbReference>
<keyword evidence="1" id="KW-0238">DNA-binding</keyword>